<dbReference type="PANTHER" id="PTHR35201:SF4">
    <property type="entry name" value="BETA-PINACENE SYNTHASE-RELATED"/>
    <property type="match status" value="1"/>
</dbReference>
<comment type="cofactor">
    <cofactor evidence="2">
        <name>Mg(2+)</name>
        <dbReference type="ChEBI" id="CHEBI:18420"/>
    </cofactor>
</comment>
<evidence type="ECO:0000313" key="3">
    <source>
        <dbReference type="EMBL" id="POM27340.1"/>
    </source>
</evidence>
<evidence type="ECO:0000256" key="2">
    <source>
        <dbReference type="RuleBase" id="RU366034"/>
    </source>
</evidence>
<comment type="caution">
    <text evidence="3">The sequence shown here is derived from an EMBL/GenBank/DDBJ whole genome shotgun (WGS) entry which is preliminary data.</text>
</comment>
<dbReference type="GO" id="GO:0046872">
    <property type="term" value="F:metal ion binding"/>
    <property type="evidence" value="ECO:0007669"/>
    <property type="project" value="UniProtKB-KW"/>
</dbReference>
<proteinExistence type="inferred from homology"/>
<accession>A0A2P4UQM5</accession>
<dbReference type="EMBL" id="MTBP01000001">
    <property type="protein sequence ID" value="POM27340.1"/>
    <property type="molecule type" value="Genomic_DNA"/>
</dbReference>
<keyword evidence="4" id="KW-1185">Reference proteome</keyword>
<keyword evidence="2" id="KW-0460">Magnesium</keyword>
<dbReference type="SUPFAM" id="SSF48576">
    <property type="entry name" value="Terpenoid synthases"/>
    <property type="match status" value="1"/>
</dbReference>
<dbReference type="RefSeq" id="WP_146059008.1">
    <property type="nucleotide sequence ID" value="NZ_MTBP01000001.1"/>
</dbReference>
<gene>
    <name evidence="3" type="primary">cyc1_1</name>
    <name evidence="3" type="ORF">BTM25_17530</name>
</gene>
<dbReference type="GO" id="GO:0010333">
    <property type="term" value="F:terpene synthase activity"/>
    <property type="evidence" value="ECO:0007669"/>
    <property type="project" value="InterPro"/>
</dbReference>
<comment type="similarity">
    <text evidence="2">Belongs to the terpene synthase family.</text>
</comment>
<name>A0A2P4UQM5_9ACTN</name>
<organism evidence="3 4">
    <name type="scientific">Actinomadura rubteroloni</name>
    <dbReference type="NCBI Taxonomy" id="1926885"/>
    <lineage>
        <taxon>Bacteria</taxon>
        <taxon>Bacillati</taxon>
        <taxon>Actinomycetota</taxon>
        <taxon>Actinomycetes</taxon>
        <taxon>Streptosporangiales</taxon>
        <taxon>Thermomonosporaceae</taxon>
        <taxon>Actinomadura</taxon>
    </lineage>
</organism>
<dbReference type="AlphaFoldDB" id="A0A2P4UQM5"/>
<dbReference type="EC" id="4.2.3.-" evidence="2"/>
<reference evidence="3 4" key="1">
    <citation type="journal article" date="2017" name="Chemistry">
        <title>Isolation, Biosynthesis and Chemical Modifications of Rubterolones A-F: Rare Tropolone Alkaloids from Actinomadura sp. 5-2.</title>
        <authorList>
            <person name="Guo H."/>
            <person name="Benndorf R."/>
            <person name="Leichnitz D."/>
            <person name="Klassen J.L."/>
            <person name="Vollmers J."/>
            <person name="Gorls H."/>
            <person name="Steinacker M."/>
            <person name="Weigel C."/>
            <person name="Dahse H.M."/>
            <person name="Kaster A.K."/>
            <person name="de Beer Z.W."/>
            <person name="Poulsen M."/>
            <person name="Beemelmanns C."/>
        </authorList>
    </citation>
    <scope>NUCLEOTIDE SEQUENCE [LARGE SCALE GENOMIC DNA]</scope>
    <source>
        <strain evidence="3 4">5-2</strain>
    </source>
</reference>
<keyword evidence="1 2" id="KW-0456">Lyase</keyword>
<dbReference type="Proteomes" id="UP000242367">
    <property type="component" value="Unassembled WGS sequence"/>
</dbReference>
<sequence>MHTSTTSTPPPGEAGQAGWVLNDQAVLVERHALDWLHRFDLTPDPETRARVERINAGAAFAMLFPQAPADVLELAGDVMVWITAFGDVLVDGCDRRTSDLARLTLHLNETLHATTSRSVAERTGFVAALEDLLTRSSAILPNRHHTRLVKALTAFIGAQNWHVDTESAASPPSVEDYLVARRHTVAAWSLVALLEPLEHSRFPAEIHDVPEVGELNTAACTLLACVNDLASHRKERRSGDTAITLPTLLMHERQCSLDESISVISAMCEADTARAHEIIAQLKASHDRHVSEYGELVGNLVGYFASWHTVVAADRYR</sequence>
<dbReference type="InterPro" id="IPR008949">
    <property type="entry name" value="Isoprenoid_synthase_dom_sf"/>
</dbReference>
<dbReference type="Pfam" id="PF19086">
    <property type="entry name" value="Terpene_syn_C_2"/>
    <property type="match status" value="1"/>
</dbReference>
<dbReference type="PANTHER" id="PTHR35201">
    <property type="entry name" value="TERPENE SYNTHASE"/>
    <property type="match status" value="1"/>
</dbReference>
<keyword evidence="2" id="KW-0479">Metal-binding</keyword>
<evidence type="ECO:0000313" key="4">
    <source>
        <dbReference type="Proteomes" id="UP000242367"/>
    </source>
</evidence>
<protein>
    <recommendedName>
        <fullName evidence="2">Terpene synthase</fullName>
        <ecNumber evidence="2">4.2.3.-</ecNumber>
    </recommendedName>
</protein>
<dbReference type="InterPro" id="IPR034686">
    <property type="entry name" value="Terpene_cyclase-like_2"/>
</dbReference>
<evidence type="ECO:0000256" key="1">
    <source>
        <dbReference type="ARBA" id="ARBA00023239"/>
    </source>
</evidence>
<dbReference type="Gene3D" id="1.10.600.10">
    <property type="entry name" value="Farnesyl Diphosphate Synthase"/>
    <property type="match status" value="1"/>
</dbReference>